<organism evidence="1">
    <name type="scientific">Solanum chacoense</name>
    <name type="common">Chaco potato</name>
    <dbReference type="NCBI Taxonomy" id="4108"/>
    <lineage>
        <taxon>Eukaryota</taxon>
        <taxon>Viridiplantae</taxon>
        <taxon>Streptophyta</taxon>
        <taxon>Embryophyta</taxon>
        <taxon>Tracheophyta</taxon>
        <taxon>Spermatophyta</taxon>
        <taxon>Magnoliopsida</taxon>
        <taxon>eudicotyledons</taxon>
        <taxon>Gunneridae</taxon>
        <taxon>Pentapetalae</taxon>
        <taxon>asterids</taxon>
        <taxon>lamiids</taxon>
        <taxon>Solanales</taxon>
        <taxon>Solanaceae</taxon>
        <taxon>Solanoideae</taxon>
        <taxon>Solaneae</taxon>
        <taxon>Solanum</taxon>
    </lineage>
</organism>
<protein>
    <submittedName>
        <fullName evidence="1">Putative ovule protein</fullName>
    </submittedName>
</protein>
<proteinExistence type="predicted"/>
<dbReference type="EMBL" id="GEDG01018352">
    <property type="protein sequence ID" value="JAP20866.1"/>
    <property type="molecule type" value="Transcribed_RNA"/>
</dbReference>
<evidence type="ECO:0000313" key="1">
    <source>
        <dbReference type="EMBL" id="JAP20866.1"/>
    </source>
</evidence>
<feature type="non-terminal residue" evidence="1">
    <location>
        <position position="1"/>
    </location>
</feature>
<sequence>ISPKQIRIYLKPKENQINYTIVPIFLKKLKKERLPVLIRFCGNCYLGFCSIEDFMVSSPIFSEVSLYPE</sequence>
<accession>A0A0V0HK65</accession>
<name>A0A0V0HK65_SOLCH</name>
<dbReference type="AlphaFoldDB" id="A0A0V0HK65"/>
<reference evidence="1" key="1">
    <citation type="submission" date="2015-12" db="EMBL/GenBank/DDBJ databases">
        <title>Gene expression during late stages of embryo sac development: a critical building block for successful pollen-pistil interactions.</title>
        <authorList>
            <person name="Liu Y."/>
            <person name="Joly V."/>
            <person name="Sabar M."/>
            <person name="Matton D.P."/>
        </authorList>
    </citation>
    <scope>NUCLEOTIDE SEQUENCE</scope>
</reference>